<gene>
    <name evidence="1" type="ORF">MPL3356_400045</name>
</gene>
<evidence type="ECO:0000313" key="2">
    <source>
        <dbReference type="Proteomes" id="UP000045285"/>
    </source>
</evidence>
<dbReference type="EMBL" id="CCMZ01000035">
    <property type="protein sequence ID" value="CDX24381.1"/>
    <property type="molecule type" value="Genomic_DNA"/>
</dbReference>
<evidence type="ECO:0008006" key="3">
    <source>
        <dbReference type="Google" id="ProtNLM"/>
    </source>
</evidence>
<dbReference type="Proteomes" id="UP000045285">
    <property type="component" value="Unassembled WGS sequence"/>
</dbReference>
<dbReference type="AlphaFoldDB" id="A0A090EAB4"/>
<protein>
    <recommendedName>
        <fullName evidence="3">Antitoxin of toxin-antitoxin stability system</fullName>
    </recommendedName>
</protein>
<name>A0A090EAB4_MESPL</name>
<reference evidence="2" key="1">
    <citation type="submission" date="2014-08" db="EMBL/GenBank/DDBJ databases">
        <authorList>
            <person name="Moulin L."/>
        </authorList>
    </citation>
    <scope>NUCLEOTIDE SEQUENCE [LARGE SCALE GENOMIC DNA]</scope>
</reference>
<accession>A0A090EAB4</accession>
<sequence>MTTRLAPMSPPPTEAIPMPEIIETTVYRLEELSEAAKEKARAWYREGAFDHDWFEFVYDDFERVCEILGVELKTRAVRLMGGGTRQKPCIWFSGFWSQGDGACFEGRYGHAKGAPARIREHAPKDDELHRIADALQTIQRRNFYQLHAAISHRDRYYHEYTMAIAVERDSRTCQDITADAEEAVTEALRDLARWLYRQLEREYEYLISDAVVDEAILANEYTFTAGGRRFG</sequence>
<organism evidence="1 2">
    <name type="scientific">Mesorhizobium plurifarium</name>
    <dbReference type="NCBI Taxonomy" id="69974"/>
    <lineage>
        <taxon>Bacteria</taxon>
        <taxon>Pseudomonadati</taxon>
        <taxon>Pseudomonadota</taxon>
        <taxon>Alphaproteobacteria</taxon>
        <taxon>Hyphomicrobiales</taxon>
        <taxon>Phyllobacteriaceae</taxon>
        <taxon>Mesorhizobium</taxon>
    </lineage>
</organism>
<keyword evidence="2" id="KW-1185">Reference proteome</keyword>
<evidence type="ECO:0000313" key="1">
    <source>
        <dbReference type="EMBL" id="CDX24381.1"/>
    </source>
</evidence>
<proteinExistence type="predicted"/>